<organism evidence="2">
    <name type="scientific">bioreactor metagenome</name>
    <dbReference type="NCBI Taxonomy" id="1076179"/>
    <lineage>
        <taxon>unclassified sequences</taxon>
        <taxon>metagenomes</taxon>
        <taxon>ecological metagenomes</taxon>
    </lineage>
</organism>
<gene>
    <name evidence="2" type="ORF">SDC9_86270</name>
</gene>
<feature type="domain" description="Glycosyl hydrolase family 36 C-terminal" evidence="1">
    <location>
        <begin position="2"/>
        <end position="77"/>
    </location>
</feature>
<sequence length="87" mass="9655">MVGVYHVLAQPNPAYERVSLAGLDEAALYQLDGEATTRFGDDLMQIGLVLGGNYIGRAQEYWSRTMPGDFSSQLYHLQKIDKSEDDG</sequence>
<dbReference type="Pfam" id="PF16874">
    <property type="entry name" value="Glyco_hydro_36C"/>
    <property type="match status" value="1"/>
</dbReference>
<comment type="caution">
    <text evidence="2">The sequence shown here is derived from an EMBL/GenBank/DDBJ whole genome shotgun (WGS) entry which is preliminary data.</text>
</comment>
<dbReference type="AlphaFoldDB" id="A0A644ZFM0"/>
<accession>A0A644ZFM0</accession>
<dbReference type="InterPro" id="IPR013780">
    <property type="entry name" value="Glyco_hydro_b"/>
</dbReference>
<proteinExistence type="predicted"/>
<evidence type="ECO:0000259" key="1">
    <source>
        <dbReference type="Pfam" id="PF16874"/>
    </source>
</evidence>
<dbReference type="Gene3D" id="2.60.40.1180">
    <property type="entry name" value="Golgi alpha-mannosidase II"/>
    <property type="match status" value="1"/>
</dbReference>
<protein>
    <recommendedName>
        <fullName evidence="1">Glycosyl hydrolase family 36 C-terminal domain-containing protein</fullName>
    </recommendedName>
</protein>
<dbReference type="InterPro" id="IPR031705">
    <property type="entry name" value="Glyco_hydro_36_C"/>
</dbReference>
<evidence type="ECO:0000313" key="2">
    <source>
        <dbReference type="EMBL" id="MPM39636.1"/>
    </source>
</evidence>
<reference evidence="2" key="1">
    <citation type="submission" date="2019-08" db="EMBL/GenBank/DDBJ databases">
        <authorList>
            <person name="Kucharzyk K."/>
            <person name="Murdoch R.W."/>
            <person name="Higgins S."/>
            <person name="Loffler F."/>
        </authorList>
    </citation>
    <scope>NUCLEOTIDE SEQUENCE</scope>
</reference>
<dbReference type="EMBL" id="VSSQ01008715">
    <property type="protein sequence ID" value="MPM39636.1"/>
    <property type="molecule type" value="Genomic_DNA"/>
</dbReference>
<name>A0A644ZFM0_9ZZZZ</name>